<dbReference type="AlphaFoldDB" id="A0A831PJ69"/>
<reference evidence="10" key="1">
    <citation type="journal article" date="2020" name="mSystems">
        <title>Genome- and Community-Level Interaction Insights into Carbon Utilization and Element Cycling Functions of Hydrothermarchaeota in Hydrothermal Sediment.</title>
        <authorList>
            <person name="Zhou Z."/>
            <person name="Liu Y."/>
            <person name="Xu W."/>
            <person name="Pan J."/>
            <person name="Luo Z.H."/>
            <person name="Li M."/>
        </authorList>
    </citation>
    <scope>NUCLEOTIDE SEQUENCE [LARGE SCALE GENOMIC DNA]</scope>
    <source>
        <strain evidence="10">SpSt-1217</strain>
    </source>
</reference>
<sequence length="405" mass="43683">MKTNRIIINALKSLGKNKLRSFLMMIGIIIGILALTLIVSVGFGAKDQVMERVDKFGTNSLMIFAGGGIQLSQRDAAQGSTTLKPEDSEYLAREIPEIIDLAPYSRKGNSGDIKYFEKSTTAAVIGATPSYASVWDWYVTQGEYITDEDMRTLNRVCLIGPTVQKELFGEENPIGELIRIGNIQFEVKGILESKGTSPGGGNMDNRIMVPLTTFLRRVANIDYLSGIKVILDDSKQIEPAAEKIKQVLRERHQLAEGVPDDFTVITPTEVTEMAEKVSGTFNIFLALLAGLSLITGGFVIANIMTISVNERKKEIGLRKAVGASSKKIVLQFLFEALAITISGGIIGIILGGTGAIVLGKVMQMPVSVSWESILVGVVSASIIGIIAGIQPAKKAARLNPIEALK</sequence>
<dbReference type="Proteomes" id="UP000886047">
    <property type="component" value="Unassembled WGS sequence"/>
</dbReference>
<name>A0A831PJ69_9BACT</name>
<protein>
    <submittedName>
        <fullName evidence="10">FtsX-like permease family protein</fullName>
    </submittedName>
</protein>
<dbReference type="EMBL" id="DSDK01000407">
    <property type="protein sequence ID" value="HDR51439.1"/>
    <property type="molecule type" value="Genomic_DNA"/>
</dbReference>
<evidence type="ECO:0000256" key="7">
    <source>
        <dbReference type="SAM" id="Phobius"/>
    </source>
</evidence>
<keyword evidence="5 7" id="KW-0472">Membrane</keyword>
<feature type="domain" description="MacB-like periplasmic core" evidence="9">
    <location>
        <begin position="21"/>
        <end position="246"/>
    </location>
</feature>
<feature type="domain" description="ABC3 transporter permease C-terminal" evidence="8">
    <location>
        <begin position="287"/>
        <end position="400"/>
    </location>
</feature>
<organism evidence="10">
    <name type="scientific">Mariniphaga anaerophila</name>
    <dbReference type="NCBI Taxonomy" id="1484053"/>
    <lineage>
        <taxon>Bacteria</taxon>
        <taxon>Pseudomonadati</taxon>
        <taxon>Bacteroidota</taxon>
        <taxon>Bacteroidia</taxon>
        <taxon>Marinilabiliales</taxon>
        <taxon>Prolixibacteraceae</taxon>
        <taxon>Mariniphaga</taxon>
    </lineage>
</organism>
<proteinExistence type="inferred from homology"/>
<dbReference type="PANTHER" id="PTHR30572">
    <property type="entry name" value="MEMBRANE COMPONENT OF TRANSPORTER-RELATED"/>
    <property type="match status" value="1"/>
</dbReference>
<comment type="caution">
    <text evidence="10">The sequence shown here is derived from an EMBL/GenBank/DDBJ whole genome shotgun (WGS) entry which is preliminary data.</text>
</comment>
<accession>A0A831PJ69</accession>
<feature type="transmembrane region" description="Helical" evidence="7">
    <location>
        <begin position="21"/>
        <end position="45"/>
    </location>
</feature>
<evidence type="ECO:0000256" key="2">
    <source>
        <dbReference type="ARBA" id="ARBA00022475"/>
    </source>
</evidence>
<evidence type="ECO:0000256" key="4">
    <source>
        <dbReference type="ARBA" id="ARBA00022989"/>
    </source>
</evidence>
<comment type="similarity">
    <text evidence="6">Belongs to the ABC-4 integral membrane protein family.</text>
</comment>
<comment type="subcellular location">
    <subcellularLocation>
        <location evidence="1">Cell membrane</location>
        <topology evidence="1">Multi-pass membrane protein</topology>
    </subcellularLocation>
</comment>
<evidence type="ECO:0000256" key="5">
    <source>
        <dbReference type="ARBA" id="ARBA00023136"/>
    </source>
</evidence>
<dbReference type="InterPro" id="IPR003838">
    <property type="entry name" value="ABC3_permease_C"/>
</dbReference>
<keyword evidence="3 7" id="KW-0812">Transmembrane</keyword>
<evidence type="ECO:0000259" key="8">
    <source>
        <dbReference type="Pfam" id="PF02687"/>
    </source>
</evidence>
<dbReference type="GO" id="GO:0022857">
    <property type="term" value="F:transmembrane transporter activity"/>
    <property type="evidence" value="ECO:0007669"/>
    <property type="project" value="TreeGrafter"/>
</dbReference>
<keyword evidence="2" id="KW-1003">Cell membrane</keyword>
<feature type="transmembrane region" description="Helical" evidence="7">
    <location>
        <begin position="329"/>
        <end position="358"/>
    </location>
</feature>
<dbReference type="InterPro" id="IPR050250">
    <property type="entry name" value="Macrolide_Exporter_MacB"/>
</dbReference>
<feature type="transmembrane region" description="Helical" evidence="7">
    <location>
        <begin position="283"/>
        <end position="308"/>
    </location>
</feature>
<dbReference type="Pfam" id="PF02687">
    <property type="entry name" value="FtsX"/>
    <property type="match status" value="1"/>
</dbReference>
<dbReference type="InterPro" id="IPR025857">
    <property type="entry name" value="MacB_PCD"/>
</dbReference>
<evidence type="ECO:0000256" key="3">
    <source>
        <dbReference type="ARBA" id="ARBA00022692"/>
    </source>
</evidence>
<dbReference type="PANTHER" id="PTHR30572:SF4">
    <property type="entry name" value="ABC TRANSPORTER PERMEASE YTRF"/>
    <property type="match status" value="1"/>
</dbReference>
<evidence type="ECO:0000256" key="6">
    <source>
        <dbReference type="ARBA" id="ARBA00038076"/>
    </source>
</evidence>
<dbReference type="Pfam" id="PF12704">
    <property type="entry name" value="MacB_PCD"/>
    <property type="match status" value="1"/>
</dbReference>
<evidence type="ECO:0000256" key="1">
    <source>
        <dbReference type="ARBA" id="ARBA00004651"/>
    </source>
</evidence>
<dbReference type="GO" id="GO:0005886">
    <property type="term" value="C:plasma membrane"/>
    <property type="evidence" value="ECO:0007669"/>
    <property type="project" value="UniProtKB-SubCell"/>
</dbReference>
<evidence type="ECO:0000313" key="10">
    <source>
        <dbReference type="EMBL" id="HDR51439.1"/>
    </source>
</evidence>
<keyword evidence="4 7" id="KW-1133">Transmembrane helix</keyword>
<feature type="transmembrane region" description="Helical" evidence="7">
    <location>
        <begin position="370"/>
        <end position="389"/>
    </location>
</feature>
<gene>
    <name evidence="10" type="ORF">ENN90_07445</name>
</gene>
<evidence type="ECO:0000259" key="9">
    <source>
        <dbReference type="Pfam" id="PF12704"/>
    </source>
</evidence>